<dbReference type="Proteomes" id="UP001629260">
    <property type="component" value="Unassembled WGS sequence"/>
</dbReference>
<keyword evidence="2" id="KW-1185">Reference proteome</keyword>
<dbReference type="RefSeq" id="WP_408079660.1">
    <property type="nucleotide sequence ID" value="NZ_JBELQA010000001.1"/>
</dbReference>
<proteinExistence type="predicted"/>
<evidence type="ECO:0000313" key="1">
    <source>
        <dbReference type="EMBL" id="MFL9829731.1"/>
    </source>
</evidence>
<dbReference type="EMBL" id="JBELQA010000001">
    <property type="protein sequence ID" value="MFL9829731.1"/>
    <property type="molecule type" value="Genomic_DNA"/>
</dbReference>
<reference evidence="1 2" key="1">
    <citation type="submission" date="2024-06" db="EMBL/GenBank/DDBJ databases">
        <authorList>
            <person name="Kaempfer P."/>
            <person name="Viver T."/>
        </authorList>
    </citation>
    <scope>NUCLEOTIDE SEQUENCE [LARGE SCALE GENOMIC DNA]</scope>
    <source>
        <strain evidence="1 2">ST-87</strain>
    </source>
</reference>
<protein>
    <recommendedName>
        <fullName evidence="3">Surface antigen</fullName>
    </recommendedName>
</protein>
<gene>
    <name evidence="1" type="ORF">ABS764_02605</name>
</gene>
<evidence type="ECO:0000313" key="2">
    <source>
        <dbReference type="Proteomes" id="UP001629260"/>
    </source>
</evidence>
<sequence length="674" mass="77401">MKKILLLLIFTTLNGFSQQTFDLIKSLNSEKKADIIFKINIINTYGVAGYVYPSEKKIIKDLEIFLKNPFDKNISDFSLSEALKVLEKLYADRPVSSAMEVGGGGKKGMTDISLYEDKTIKALAELPSTIPTGYSASTQIINALSQFLVDRTKQELTLTFYDNFKEKLDTVINLPLQDGEILSIKLKEVFKTTYRLFESKNYFDSPSLGQTWILAFKKDLIELPMAVKEIIQQNENLSKTKTGHFAIVSFDAINKIKKGQHPIEIIEELNDTYYKNYSNEYEIDQIIGLLQLLSNNVTRDEEKEGYKEVKWISTNDLKSLDEEQKKYLVGLIYQMGRNNGLFTKPLFENTSIIIENYINENNYNLLYLLIKKTVSNYNIITQQLNGLKQNKQIEEKNNELKNYIHFLNTFYSIFDETIESYYSLINNNQYYQSDHYIKYKPIFNDVTSINSAISDSQYAECLLLTNQLINHIFPKVLADNDIYKRITFYGNFMVDVINTSENKGDLKLVIEKYAMPVSSYRIKRKMNSSWDVNAYPGLYLAYESSGSNSLSYGITAPIGISYSFKNGNKSLANEKSSSSTLFLSVLDIGAPFSYRFNRDEAEGLPEDIKWEQVFSPGLFYIYGFKNSPLSVGLNAQFSPLLRKIEENNILQTKNIFKIGLTLLIDIPLFNLYNK</sequence>
<name>A0ABW8XPB7_9FLAO</name>
<comment type="caution">
    <text evidence="1">The sequence shown here is derived from an EMBL/GenBank/DDBJ whole genome shotgun (WGS) entry which is preliminary data.</text>
</comment>
<evidence type="ECO:0008006" key="3">
    <source>
        <dbReference type="Google" id="ProtNLM"/>
    </source>
</evidence>
<accession>A0ABW8XPB7</accession>
<organism evidence="1 2">
    <name type="scientific">Flavobacterium plantiphilum</name>
    <dbReference type="NCBI Taxonomy" id="3163297"/>
    <lineage>
        <taxon>Bacteria</taxon>
        <taxon>Pseudomonadati</taxon>
        <taxon>Bacteroidota</taxon>
        <taxon>Flavobacteriia</taxon>
        <taxon>Flavobacteriales</taxon>
        <taxon>Flavobacteriaceae</taxon>
        <taxon>Flavobacterium</taxon>
    </lineage>
</organism>